<proteinExistence type="predicted"/>
<dbReference type="WBParaSite" id="MBELARI_LOCUS761">
    <property type="protein sequence ID" value="MBELARI_LOCUS761"/>
    <property type="gene ID" value="MBELARI_LOCUS761"/>
</dbReference>
<keyword evidence="3" id="KW-0675">Receptor</keyword>
<evidence type="ECO:0000313" key="5">
    <source>
        <dbReference type="WBParaSite" id="MBELARI_LOCUS761"/>
    </source>
</evidence>
<evidence type="ECO:0000313" key="4">
    <source>
        <dbReference type="Proteomes" id="UP000887575"/>
    </source>
</evidence>
<dbReference type="InterPro" id="IPR035500">
    <property type="entry name" value="NHR-like_dom_sf"/>
</dbReference>
<evidence type="ECO:0008006" key="6">
    <source>
        <dbReference type="Google" id="ProtNLM"/>
    </source>
</evidence>
<keyword evidence="2" id="KW-0804">Transcription</keyword>
<evidence type="ECO:0000256" key="3">
    <source>
        <dbReference type="ARBA" id="ARBA00023170"/>
    </source>
</evidence>
<evidence type="ECO:0000256" key="1">
    <source>
        <dbReference type="ARBA" id="ARBA00023015"/>
    </source>
</evidence>
<dbReference type="SUPFAM" id="SSF48508">
    <property type="entry name" value="Nuclear receptor ligand-binding domain"/>
    <property type="match status" value="1"/>
</dbReference>
<accession>A0AAF3FPP4</accession>
<sequence>MKYLGAFLQRQHLFVSPFLLFAYTYRIGNPGMVAGLGQAFSADSRALKKYEIGDFLERMINLGQNEVIPAFRDTQMDDGDYVLLKNILIFHSAHGLSEPSAAIVREARKKYEWMLSRRIRQRLKDDVDAIYKIAKLMGTVKSLVELGFKRAPYFSRCVALNICGLRGRLPADVYIL</sequence>
<keyword evidence="1" id="KW-0805">Transcription regulation</keyword>
<dbReference type="Gene3D" id="1.10.565.10">
    <property type="entry name" value="Retinoid X Receptor"/>
    <property type="match status" value="1"/>
</dbReference>
<reference evidence="5" key="1">
    <citation type="submission" date="2024-02" db="UniProtKB">
        <authorList>
            <consortium name="WormBaseParasite"/>
        </authorList>
    </citation>
    <scope>IDENTIFICATION</scope>
</reference>
<organism evidence="4 5">
    <name type="scientific">Mesorhabditis belari</name>
    <dbReference type="NCBI Taxonomy" id="2138241"/>
    <lineage>
        <taxon>Eukaryota</taxon>
        <taxon>Metazoa</taxon>
        <taxon>Ecdysozoa</taxon>
        <taxon>Nematoda</taxon>
        <taxon>Chromadorea</taxon>
        <taxon>Rhabditida</taxon>
        <taxon>Rhabditina</taxon>
        <taxon>Rhabditomorpha</taxon>
        <taxon>Rhabditoidea</taxon>
        <taxon>Rhabditidae</taxon>
        <taxon>Mesorhabditinae</taxon>
        <taxon>Mesorhabditis</taxon>
    </lineage>
</organism>
<name>A0AAF3FPP4_9BILA</name>
<dbReference type="Proteomes" id="UP000887575">
    <property type="component" value="Unassembled WGS sequence"/>
</dbReference>
<protein>
    <recommendedName>
        <fullName evidence="6">NR LBD domain-containing protein</fullName>
    </recommendedName>
</protein>
<evidence type="ECO:0000256" key="2">
    <source>
        <dbReference type="ARBA" id="ARBA00023163"/>
    </source>
</evidence>
<dbReference type="AlphaFoldDB" id="A0AAF3FPP4"/>
<keyword evidence="4" id="KW-1185">Reference proteome</keyword>